<dbReference type="InterPro" id="IPR047272">
    <property type="entry name" value="S49_SppA_C"/>
</dbReference>
<evidence type="ECO:0000313" key="10">
    <source>
        <dbReference type="Proteomes" id="UP001244443"/>
    </source>
</evidence>
<evidence type="ECO:0000313" key="9">
    <source>
        <dbReference type="EMBL" id="WMN07114.1"/>
    </source>
</evidence>
<dbReference type="SUPFAM" id="SSF52096">
    <property type="entry name" value="ClpP/crotonase"/>
    <property type="match status" value="2"/>
</dbReference>
<keyword evidence="4" id="KW-0378">Hydrolase</keyword>
<dbReference type="GO" id="GO:0008236">
    <property type="term" value="F:serine-type peptidase activity"/>
    <property type="evidence" value="ECO:0007669"/>
    <property type="project" value="UniProtKB-KW"/>
</dbReference>
<evidence type="ECO:0000256" key="4">
    <source>
        <dbReference type="ARBA" id="ARBA00022801"/>
    </source>
</evidence>
<evidence type="ECO:0000256" key="6">
    <source>
        <dbReference type="ARBA" id="ARBA00023136"/>
    </source>
</evidence>
<dbReference type="Pfam" id="PF01343">
    <property type="entry name" value="Peptidase_S49"/>
    <property type="match status" value="2"/>
</dbReference>
<dbReference type="NCBIfam" id="TIGR00705">
    <property type="entry name" value="SppA_67K"/>
    <property type="match status" value="1"/>
</dbReference>
<dbReference type="EMBL" id="CP129970">
    <property type="protein sequence ID" value="WMN07114.1"/>
    <property type="molecule type" value="Genomic_DNA"/>
</dbReference>
<keyword evidence="6" id="KW-0472">Membrane</keyword>
<keyword evidence="5" id="KW-0720">Serine protease</keyword>
<dbReference type="CDD" id="cd07018">
    <property type="entry name" value="S49_SppA_67K_type"/>
    <property type="match status" value="1"/>
</dbReference>
<dbReference type="InterPro" id="IPR002142">
    <property type="entry name" value="Peptidase_S49"/>
</dbReference>
<evidence type="ECO:0000256" key="1">
    <source>
        <dbReference type="ARBA" id="ARBA00004370"/>
    </source>
</evidence>
<comment type="subcellular location">
    <subcellularLocation>
        <location evidence="1">Membrane</location>
    </subcellularLocation>
</comment>
<dbReference type="AlphaFoldDB" id="A0AA51RCY6"/>
<keyword evidence="10" id="KW-1185">Reference proteome</keyword>
<feature type="domain" description="Peptidase S49" evidence="8">
    <location>
        <begin position="120"/>
        <end position="273"/>
    </location>
</feature>
<dbReference type="InterPro" id="IPR029045">
    <property type="entry name" value="ClpP/crotonase-like_dom_sf"/>
</dbReference>
<dbReference type="PANTHER" id="PTHR33209:SF1">
    <property type="entry name" value="PEPTIDASE S49 DOMAIN-CONTAINING PROTEIN"/>
    <property type="match status" value="1"/>
</dbReference>
<feature type="active site" description="Proton donor/acceptor" evidence="7">
    <location>
        <position position="188"/>
    </location>
</feature>
<dbReference type="Gene3D" id="6.20.330.10">
    <property type="match status" value="1"/>
</dbReference>
<name>A0AA51RCY6_9BACT</name>
<dbReference type="InterPro" id="IPR004635">
    <property type="entry name" value="Pept_S49_SppA"/>
</dbReference>
<dbReference type="CDD" id="cd07023">
    <property type="entry name" value="S49_Sppa_N_C"/>
    <property type="match status" value="1"/>
</dbReference>
<feature type="domain" description="Peptidase S49" evidence="8">
    <location>
        <begin position="365"/>
        <end position="516"/>
    </location>
</feature>
<dbReference type="GO" id="GO:0016020">
    <property type="term" value="C:membrane"/>
    <property type="evidence" value="ECO:0007669"/>
    <property type="project" value="UniProtKB-SubCell"/>
</dbReference>
<keyword evidence="3" id="KW-0645">Protease</keyword>
<feature type="active site" description="Nucleophile" evidence="7">
    <location>
        <position position="381"/>
    </location>
</feature>
<organism evidence="9 10">
    <name type="scientific">Marivirga arenosa</name>
    <dbReference type="NCBI Taxonomy" id="3059076"/>
    <lineage>
        <taxon>Bacteria</taxon>
        <taxon>Pseudomonadati</taxon>
        <taxon>Bacteroidota</taxon>
        <taxon>Cytophagia</taxon>
        <taxon>Cytophagales</taxon>
        <taxon>Marivirgaceae</taxon>
        <taxon>Marivirga</taxon>
    </lineage>
</organism>
<dbReference type="RefSeq" id="WP_308357156.1">
    <property type="nucleotide sequence ID" value="NZ_CP129970.2"/>
</dbReference>
<evidence type="ECO:0000256" key="7">
    <source>
        <dbReference type="PIRSR" id="PIRSR001217-1"/>
    </source>
</evidence>
<dbReference type="InterPro" id="IPR004634">
    <property type="entry name" value="Pept_S49_pIV"/>
</dbReference>
<evidence type="ECO:0000256" key="2">
    <source>
        <dbReference type="ARBA" id="ARBA00008683"/>
    </source>
</evidence>
<proteinExistence type="inferred from homology"/>
<dbReference type="GO" id="GO:0006465">
    <property type="term" value="P:signal peptide processing"/>
    <property type="evidence" value="ECO:0007669"/>
    <property type="project" value="InterPro"/>
</dbReference>
<protein>
    <submittedName>
        <fullName evidence="9">Signal peptide peptidase SppA</fullName>
    </submittedName>
</protein>
<dbReference type="Gene3D" id="3.90.226.10">
    <property type="entry name" value="2-enoyl-CoA Hydratase, Chain A, domain 1"/>
    <property type="match status" value="3"/>
</dbReference>
<accession>A0AA51RCY6</accession>
<dbReference type="Proteomes" id="UP001244443">
    <property type="component" value="Chromosome"/>
</dbReference>
<evidence type="ECO:0000256" key="3">
    <source>
        <dbReference type="ARBA" id="ARBA00022670"/>
    </source>
</evidence>
<dbReference type="InterPro" id="IPR047217">
    <property type="entry name" value="S49_SppA_67K_type_N"/>
</dbReference>
<comment type="similarity">
    <text evidence="2">Belongs to the peptidase S49 family.</text>
</comment>
<evidence type="ECO:0000259" key="8">
    <source>
        <dbReference type="Pfam" id="PF01343"/>
    </source>
</evidence>
<dbReference type="PIRSF" id="PIRSF001217">
    <property type="entry name" value="Protease_4_SppA"/>
    <property type="match status" value="1"/>
</dbReference>
<evidence type="ECO:0000256" key="5">
    <source>
        <dbReference type="ARBA" id="ARBA00022825"/>
    </source>
</evidence>
<dbReference type="NCBIfam" id="TIGR00706">
    <property type="entry name" value="SppA_dom"/>
    <property type="match status" value="1"/>
</dbReference>
<dbReference type="PANTHER" id="PTHR33209">
    <property type="entry name" value="PROTEASE 4"/>
    <property type="match status" value="1"/>
</dbReference>
<reference evidence="9" key="1">
    <citation type="submission" date="2023-08" db="EMBL/GenBank/DDBJ databases">
        <title>Comparative genomics and taxonomic characterization of three novel marine species of genus Marivirga.</title>
        <authorList>
            <person name="Muhammad N."/>
            <person name="Kim S.-G."/>
        </authorList>
    </citation>
    <scope>NUCLEOTIDE SEQUENCE [LARGE SCALE GENOMIC DNA]</scope>
    <source>
        <strain evidence="9">ABR2-2</strain>
    </source>
</reference>
<gene>
    <name evidence="9" type="primary">sppA</name>
    <name evidence="9" type="ORF">QYS48_27835</name>
</gene>
<sequence length="583" mass="64709">MKSFFKIFFASLLALLVFFFGFFFLFAGIASQDNEIKVSENSFLELNLNRPIVEMTSDDPFAELSQTLANEPSPISLTDILESIEHAKNDDKIKGIYLDAPSVMAGFAQVEEIRNALIDFKESGKPILAYSEIYSETGYYLVSVADDIILNPAGMLEMNGLVSEVTFFKGTFEKLNIEPQIFRVGTFKSAVEPFLRKDMSEASKKQMNELLNSVYGVFIKNIAESRGIDPTELRVISDEYKVRTTEDALDYKLVTKLGYYDEVLTKMREIAGLEEDAKIPVISVKKYSKSFVADKYNSNRIAVIVAEGNIVSGKGGEGSIGSDVIAKEIRKARLDDKIKAIVLRINSPGGSALASDVMWREVKLAKEVKPIIASMSSVAASGGYYMAMACDTIVAQPNTITGSIGIFSIIPDLSKFMDSKLGITFDRVSTGEYSDLYTVSRSLNDAEKQIIQNMVEEGYEDFTSKAAEGRNMDIDDLLAVASGRVWSGIEAKDKGLVDVLGGFDEAVNIAAQSAGLEEGDYMKVYYPEKKPFIQQLLEEMGTSAKLLHKKYTYGEMAQYVEELEYVMENKGLQTRMPFDLEIK</sequence>